<keyword evidence="5 6" id="KW-0472">Membrane</keyword>
<keyword evidence="4 6" id="KW-1133">Transmembrane helix</keyword>
<reference evidence="7 8" key="1">
    <citation type="journal article" date="2011" name="J. Bacteriol.">
        <title>Genome sequence of Taylorella equigenitalis MCE9, the causative agent of contagious equine metritis.</title>
        <authorList>
            <person name="Hebert L."/>
            <person name="Moumen B."/>
            <person name="Duquesne F."/>
            <person name="Breuil M.F."/>
            <person name="Laugier C."/>
            <person name="Batto J.M."/>
            <person name="Renault P."/>
            <person name="Petry S."/>
        </authorList>
    </citation>
    <scope>NUCLEOTIDE SEQUENCE [LARGE SCALE GENOMIC DNA]</scope>
    <source>
        <strain evidence="7 8">MCE9</strain>
    </source>
</reference>
<protein>
    <submittedName>
        <fullName evidence="7">Permease-like protein</fullName>
    </submittedName>
</protein>
<evidence type="ECO:0000313" key="7">
    <source>
        <dbReference type="EMBL" id="ADU91356.1"/>
    </source>
</evidence>
<dbReference type="NCBIfam" id="TIGR04408">
    <property type="entry name" value="LptG_lptG"/>
    <property type="match status" value="1"/>
</dbReference>
<feature type="transmembrane region" description="Helical" evidence="6">
    <location>
        <begin position="317"/>
        <end position="337"/>
    </location>
</feature>
<feature type="transmembrane region" description="Helical" evidence="6">
    <location>
        <begin position="101"/>
        <end position="124"/>
    </location>
</feature>
<dbReference type="KEGG" id="teq:TEQUI_0412"/>
<keyword evidence="2" id="KW-1003">Cell membrane</keyword>
<dbReference type="InterPro" id="IPR005495">
    <property type="entry name" value="LptG/LptF_permease"/>
</dbReference>
<organism evidence="7 8">
    <name type="scientific">Taylorella equigenitalis (strain MCE9)</name>
    <dbReference type="NCBI Taxonomy" id="937774"/>
    <lineage>
        <taxon>Bacteria</taxon>
        <taxon>Pseudomonadati</taxon>
        <taxon>Pseudomonadota</taxon>
        <taxon>Betaproteobacteria</taxon>
        <taxon>Burkholderiales</taxon>
        <taxon>Alcaligenaceae</taxon>
        <taxon>Taylorella</taxon>
    </lineage>
</organism>
<dbReference type="Proteomes" id="UP000007472">
    <property type="component" value="Chromosome"/>
</dbReference>
<evidence type="ECO:0000313" key="8">
    <source>
        <dbReference type="Proteomes" id="UP000007472"/>
    </source>
</evidence>
<dbReference type="Pfam" id="PF03739">
    <property type="entry name" value="LptF_LptG"/>
    <property type="match status" value="1"/>
</dbReference>
<dbReference type="PANTHER" id="PTHR33529">
    <property type="entry name" value="SLR0882 PROTEIN-RELATED"/>
    <property type="match status" value="1"/>
</dbReference>
<evidence type="ECO:0000256" key="3">
    <source>
        <dbReference type="ARBA" id="ARBA00022692"/>
    </source>
</evidence>
<dbReference type="GO" id="GO:0043190">
    <property type="term" value="C:ATP-binding cassette (ABC) transporter complex"/>
    <property type="evidence" value="ECO:0007669"/>
    <property type="project" value="InterPro"/>
</dbReference>
<evidence type="ECO:0000256" key="2">
    <source>
        <dbReference type="ARBA" id="ARBA00022475"/>
    </source>
</evidence>
<accession>A0A654KHM3</accession>
<dbReference type="InterPro" id="IPR030923">
    <property type="entry name" value="LptG"/>
</dbReference>
<dbReference type="PANTHER" id="PTHR33529:SF2">
    <property type="entry name" value="LIPOPOLYSACCHARIDE EXPORT SYSTEM PERMEASE PROTEIN LPTG"/>
    <property type="match status" value="1"/>
</dbReference>
<keyword evidence="3 6" id="KW-0812">Transmembrane</keyword>
<feature type="transmembrane region" description="Helical" evidence="6">
    <location>
        <begin position="349"/>
        <end position="369"/>
    </location>
</feature>
<proteinExistence type="predicted"/>
<dbReference type="GO" id="GO:0055085">
    <property type="term" value="P:transmembrane transport"/>
    <property type="evidence" value="ECO:0007669"/>
    <property type="project" value="InterPro"/>
</dbReference>
<dbReference type="AlphaFoldDB" id="A0A654KHM3"/>
<dbReference type="GO" id="GO:0015920">
    <property type="term" value="P:lipopolysaccharide transport"/>
    <property type="evidence" value="ECO:0007669"/>
    <property type="project" value="TreeGrafter"/>
</dbReference>
<evidence type="ECO:0000256" key="4">
    <source>
        <dbReference type="ARBA" id="ARBA00022989"/>
    </source>
</evidence>
<feature type="transmembrane region" description="Helical" evidence="6">
    <location>
        <begin position="12"/>
        <end position="30"/>
    </location>
</feature>
<dbReference type="EMBL" id="CP002456">
    <property type="protein sequence ID" value="ADU91356.1"/>
    <property type="molecule type" value="Genomic_DNA"/>
</dbReference>
<evidence type="ECO:0000256" key="6">
    <source>
        <dbReference type="SAM" id="Phobius"/>
    </source>
</evidence>
<gene>
    <name evidence="7" type="ordered locus">TEQUI_0412</name>
</gene>
<comment type="subcellular location">
    <subcellularLocation>
        <location evidence="1">Cell membrane</location>
        <topology evidence="1">Multi-pass membrane protein</topology>
    </subcellularLocation>
</comment>
<name>A0A654KHM3_TAYEM</name>
<feature type="transmembrane region" description="Helical" evidence="6">
    <location>
        <begin position="63"/>
        <end position="80"/>
    </location>
</feature>
<feature type="transmembrane region" description="Helical" evidence="6">
    <location>
        <begin position="291"/>
        <end position="310"/>
    </location>
</feature>
<evidence type="ECO:0000256" key="1">
    <source>
        <dbReference type="ARBA" id="ARBA00004651"/>
    </source>
</evidence>
<sequence length="384" mass="43560">MKTARKLLSHEIYRTCSLVLVVLLGLFTFFETIEEFDKINEIYTVWVMLALQAFQLPTRLYDILPIGLLIGSVVALANLAQRNELVILRVSGLSSRKLLFMLWWIALPIIVLATLLSEVITPWADQKVSAINMAVLGKKSNQLNSGYWFREPVSSNTYRVINLTNLKNDGEIENIKVFEYSSIDNQFKRLLSAETGTLENNELELTNVVQTVSLVDINKILNDEHDPVLKVSNSNKLEKIKLKTSLTQDRLLATELKPDRMSTLKLLDYIDYLKENQLEHNKHVVALWRKLSYPFALIVMITLATPLGFIQTRKGGVGAKIFIGILLGIVFFMVNQLSLNMGMLSKLPAWITATLPNIIAMILAIYALYMIERKPKPKPPQITT</sequence>
<evidence type="ECO:0000256" key="5">
    <source>
        <dbReference type="ARBA" id="ARBA00023136"/>
    </source>
</evidence>